<keyword evidence="1" id="KW-0788">Thiol protease</keyword>
<reference evidence="4 5" key="2">
    <citation type="journal article" date="2007" name="BMC Biol.">
        <title>A 100%-complete sequence reveals unusually simple genomic features in the hot-spring red alga Cyanidioschyzon merolae.</title>
        <authorList>
            <person name="Nozaki H."/>
            <person name="Takano H."/>
            <person name="Misumi O."/>
            <person name="Terasawa K."/>
            <person name="Matsuzaki M."/>
            <person name="Maruyama S."/>
            <person name="Nishida K."/>
            <person name="Yagisawa F."/>
            <person name="Yoshida Y."/>
            <person name="Fujiwara T."/>
            <person name="Takio S."/>
            <person name="Tamura K."/>
            <person name="Chung S.J."/>
            <person name="Nakamura S."/>
            <person name="Kuroiwa H."/>
            <person name="Tanaka K."/>
            <person name="Sato N."/>
            <person name="Kuroiwa T."/>
        </authorList>
    </citation>
    <scope>NUCLEOTIDE SEQUENCE [LARGE SCALE GENOMIC DNA]</scope>
    <source>
        <strain evidence="4 5">10D</strain>
    </source>
</reference>
<dbReference type="PANTHER" id="PTHR21646:SF39">
    <property type="entry name" value="UBIQUITIN CARBOXYL-TERMINAL HYDROLASE 16"/>
    <property type="match status" value="1"/>
</dbReference>
<name>M1VAY1_CYAM1</name>
<dbReference type="InterPro" id="IPR038765">
    <property type="entry name" value="Papain-like_cys_pep_sf"/>
</dbReference>
<evidence type="ECO:0000313" key="4">
    <source>
        <dbReference type="EMBL" id="BAM82334.1"/>
    </source>
</evidence>
<dbReference type="GO" id="GO:0004843">
    <property type="term" value="F:cysteine-type deubiquitinase activity"/>
    <property type="evidence" value="ECO:0007669"/>
    <property type="project" value="UniProtKB-UniRule"/>
</dbReference>
<feature type="compositionally biased region" description="Polar residues" evidence="2">
    <location>
        <begin position="477"/>
        <end position="492"/>
    </location>
</feature>
<dbReference type="KEGG" id="cme:CYME_CMR057C"/>
<sequence length="660" mass="72516">MSRGRPRRGGKKGHARKKARAENRHGRGTVCETPPSPAAEPPSDSEQELCIPAGLENLGNTCFFNSVLQCLARLPSLQSYFQSTKSNAIVRFEGAVTLALRLFLMTLWRHERQRAQKRIFADSSTGTESDIAAGSSAPNHTNDSAALERATRRLFEEIGEKCPRFKGWAQQDAHELLLALLWTIDDEEQERLRAGKSMSKTPDSAKTVEQARSFVRDIFECRVEDRLEMPSSGGKPQVRHEECLALSLPILRLRQSGDARVRGGRNEEQRAGTRDMCASGCSVDGKDAPKAGADARRQNLDGTDLSETEWNQSRSLMQANNRSYSEDEDYDESDCRLACVSSLFDDVELDDEPACRDSASRACSATRASSTGIGVHGGLLALTCEPMHSKNSVHGSSQMSEVCTRLGECIAEWARTEVIELVQSTQTSKECATTGHDAEKNSSEKLASNKEQSTSCTSSALPDINTANGVRCESIPPGSQTGAGAVSTSNGFHSGDSAAAGHASETVSDWEAAPLKARKWMRLENAPRCLVLHMKRFTQLDVGYVTKIDDHISFPETLSLGELSETEALAPMVAADLARVRYELCGVVEHNGTLHFGHYVAYVRARRVATSNQQWFYCSDRHIRSCTLDEVLQAQAYLLFYFRVSESEENNLPAAVPEKP</sequence>
<reference evidence="4 5" key="1">
    <citation type="journal article" date="2004" name="Nature">
        <title>Genome sequence of the ultrasmall unicellular red alga Cyanidioschyzon merolae 10D.</title>
        <authorList>
            <person name="Matsuzaki M."/>
            <person name="Misumi O."/>
            <person name="Shin-i T."/>
            <person name="Maruyama S."/>
            <person name="Takahara M."/>
            <person name="Miyagishima S."/>
            <person name="Mori T."/>
            <person name="Nishida K."/>
            <person name="Yagisawa F."/>
            <person name="Nishida K."/>
            <person name="Yoshida Y."/>
            <person name="Nishimura Y."/>
            <person name="Nakao S."/>
            <person name="Kobayashi T."/>
            <person name="Momoyama Y."/>
            <person name="Higashiyama T."/>
            <person name="Minoda A."/>
            <person name="Sano M."/>
            <person name="Nomoto H."/>
            <person name="Oishi K."/>
            <person name="Hayashi H."/>
            <person name="Ohta F."/>
            <person name="Nishizaka S."/>
            <person name="Haga S."/>
            <person name="Miura S."/>
            <person name="Morishita T."/>
            <person name="Kabeya Y."/>
            <person name="Terasawa K."/>
            <person name="Suzuki Y."/>
            <person name="Ishii Y."/>
            <person name="Asakawa S."/>
            <person name="Takano H."/>
            <person name="Ohta N."/>
            <person name="Kuroiwa H."/>
            <person name="Tanaka K."/>
            <person name="Shimizu N."/>
            <person name="Sugano S."/>
            <person name="Sato N."/>
            <person name="Nozaki H."/>
            <person name="Ogasawara N."/>
            <person name="Kohara Y."/>
            <person name="Kuroiwa T."/>
        </authorList>
    </citation>
    <scope>NUCLEOTIDE SEQUENCE [LARGE SCALE GENOMIC DNA]</scope>
    <source>
        <strain evidence="4 5">10D</strain>
    </source>
</reference>
<evidence type="ECO:0000259" key="3">
    <source>
        <dbReference type="PROSITE" id="PS50235"/>
    </source>
</evidence>
<dbReference type="Proteomes" id="UP000007014">
    <property type="component" value="Chromosome 18"/>
</dbReference>
<feature type="compositionally biased region" description="Polar residues" evidence="2">
    <location>
        <begin position="308"/>
        <end position="322"/>
    </location>
</feature>
<keyword evidence="1" id="KW-0378">Hydrolase</keyword>
<keyword evidence="1" id="KW-0833">Ubl conjugation pathway</keyword>
<feature type="compositionally biased region" description="Polar residues" evidence="2">
    <location>
        <begin position="444"/>
        <end position="468"/>
    </location>
</feature>
<proteinExistence type="inferred from homology"/>
<feature type="compositionally biased region" description="Basic and acidic residues" evidence="2">
    <location>
        <begin position="285"/>
        <end position="299"/>
    </location>
</feature>
<dbReference type="PROSITE" id="PS50235">
    <property type="entry name" value="USP_3"/>
    <property type="match status" value="1"/>
</dbReference>
<comment type="similarity">
    <text evidence="1">Belongs to the peptidase C19 family.</text>
</comment>
<feature type="region of interest" description="Disordered" evidence="2">
    <location>
        <begin position="426"/>
        <end position="506"/>
    </location>
</feature>
<dbReference type="Gene3D" id="3.90.70.10">
    <property type="entry name" value="Cysteine proteinases"/>
    <property type="match status" value="1"/>
</dbReference>
<dbReference type="Gramene" id="CMR057CT">
    <property type="protein sequence ID" value="CMR057CT"/>
    <property type="gene ID" value="CMR057C"/>
</dbReference>
<feature type="compositionally biased region" description="Low complexity" evidence="2">
    <location>
        <begin position="493"/>
        <end position="504"/>
    </location>
</feature>
<dbReference type="RefSeq" id="XP_005538370.1">
    <property type="nucleotide sequence ID" value="XM_005538313.1"/>
</dbReference>
<dbReference type="InterPro" id="IPR028889">
    <property type="entry name" value="USP"/>
</dbReference>
<dbReference type="InterPro" id="IPR018200">
    <property type="entry name" value="USP_CS"/>
</dbReference>
<feature type="domain" description="USP" evidence="3">
    <location>
        <begin position="53"/>
        <end position="644"/>
    </location>
</feature>
<dbReference type="GO" id="GO:0016579">
    <property type="term" value="P:protein deubiquitination"/>
    <property type="evidence" value="ECO:0007669"/>
    <property type="project" value="InterPro"/>
</dbReference>
<dbReference type="GO" id="GO:0006508">
    <property type="term" value="P:proteolysis"/>
    <property type="evidence" value="ECO:0007669"/>
    <property type="project" value="UniProtKB-KW"/>
</dbReference>
<dbReference type="HOGENOM" id="CLU_415852_0_0_1"/>
<gene>
    <name evidence="4" type="ORF">CYME_CMR057C</name>
</gene>
<dbReference type="SUPFAM" id="SSF54001">
    <property type="entry name" value="Cysteine proteinases"/>
    <property type="match status" value="1"/>
</dbReference>
<feature type="region of interest" description="Disordered" evidence="2">
    <location>
        <begin position="1"/>
        <end position="46"/>
    </location>
</feature>
<dbReference type="OrthoDB" id="4948at2759"/>
<dbReference type="AlphaFoldDB" id="M1VAY1"/>
<dbReference type="PROSITE" id="PS00972">
    <property type="entry name" value="USP_1"/>
    <property type="match status" value="1"/>
</dbReference>
<feature type="region of interest" description="Disordered" evidence="2">
    <location>
        <begin position="119"/>
        <end position="145"/>
    </location>
</feature>
<comment type="catalytic activity">
    <reaction evidence="1">
        <text>Thiol-dependent hydrolysis of ester, thioester, amide, peptide and isopeptide bonds formed by the C-terminal Gly of ubiquitin (a 76-residue protein attached to proteins as an intracellular targeting signal).</text>
        <dbReference type="EC" id="3.4.19.12"/>
    </reaction>
</comment>
<accession>M1VAY1</accession>
<dbReference type="PANTHER" id="PTHR21646">
    <property type="entry name" value="UBIQUITIN CARBOXYL-TERMINAL HYDROLASE"/>
    <property type="match status" value="1"/>
</dbReference>
<dbReference type="InterPro" id="IPR050185">
    <property type="entry name" value="Ub_carboxyl-term_hydrolase"/>
</dbReference>
<organism evidence="4 5">
    <name type="scientific">Cyanidioschyzon merolae (strain NIES-3377 / 10D)</name>
    <name type="common">Unicellular red alga</name>
    <dbReference type="NCBI Taxonomy" id="280699"/>
    <lineage>
        <taxon>Eukaryota</taxon>
        <taxon>Rhodophyta</taxon>
        <taxon>Bangiophyceae</taxon>
        <taxon>Cyanidiales</taxon>
        <taxon>Cyanidiaceae</taxon>
        <taxon>Cyanidioschyzon</taxon>
    </lineage>
</organism>
<dbReference type="EMBL" id="AP006500">
    <property type="protein sequence ID" value="BAM82334.1"/>
    <property type="molecule type" value="Genomic_DNA"/>
</dbReference>
<dbReference type="GeneID" id="16997099"/>
<dbReference type="EC" id="3.4.19.12" evidence="1"/>
<feature type="region of interest" description="Disordered" evidence="2">
    <location>
        <begin position="285"/>
        <end position="324"/>
    </location>
</feature>
<dbReference type="InterPro" id="IPR001394">
    <property type="entry name" value="Peptidase_C19_UCH"/>
</dbReference>
<evidence type="ECO:0000313" key="5">
    <source>
        <dbReference type="Proteomes" id="UP000007014"/>
    </source>
</evidence>
<evidence type="ECO:0000256" key="2">
    <source>
        <dbReference type="SAM" id="MobiDB-lite"/>
    </source>
</evidence>
<feature type="compositionally biased region" description="Basic residues" evidence="2">
    <location>
        <begin position="1"/>
        <end position="19"/>
    </location>
</feature>
<keyword evidence="5" id="KW-1185">Reference proteome</keyword>
<protein>
    <recommendedName>
        <fullName evidence="1">Ubiquitin carboxyl-terminal hydrolase</fullName>
        <ecNumber evidence="1">3.4.19.12</ecNumber>
    </recommendedName>
</protein>
<dbReference type="PROSITE" id="PS00973">
    <property type="entry name" value="USP_2"/>
    <property type="match status" value="1"/>
</dbReference>
<dbReference type="STRING" id="280699.M1VAY1"/>
<dbReference type="eggNOG" id="KOG1873">
    <property type="taxonomic scope" value="Eukaryota"/>
</dbReference>
<evidence type="ECO:0000256" key="1">
    <source>
        <dbReference type="RuleBase" id="RU366025"/>
    </source>
</evidence>
<dbReference type="OMA" id="QCEAYML"/>
<dbReference type="Pfam" id="PF00443">
    <property type="entry name" value="UCH"/>
    <property type="match status" value="1"/>
</dbReference>
<keyword evidence="1 4" id="KW-0645">Protease</keyword>